<name>A0A1U9XHW5_ECOLX</name>
<proteinExistence type="predicted"/>
<organism evidence="1">
    <name type="scientific">Escherichia coli</name>
    <dbReference type="NCBI Taxonomy" id="562"/>
    <lineage>
        <taxon>Bacteria</taxon>
        <taxon>Pseudomonadati</taxon>
        <taxon>Pseudomonadota</taxon>
        <taxon>Gammaproteobacteria</taxon>
        <taxon>Enterobacterales</taxon>
        <taxon>Enterobacteriaceae</taxon>
        <taxon>Escherichia</taxon>
    </lineage>
</organism>
<dbReference type="EMBL" id="KY075662">
    <property type="protein sequence ID" value="AQZ21086.1"/>
    <property type="molecule type" value="Genomic_DNA"/>
</dbReference>
<sequence>MLPLRLNPSTRKIQACNSNCAAGLIISPRIIIHIPNLVLVGVYLLKPTKRRTIKVCPRTVRMYANAQISGVFPDIVRTGSEVHFCRCPDTGLALASVPIRYVEKKLAQVIAKLLPLQLLRGVGLEQRQHVHLARKSLVEAVNADQIPDLYGSHVPCLQATMHGLPVATRPKIKMVQLQFTPFASDDTYHWQTRCNYISPTGQFGEYAIKVVFVIEAAFHNSIGIIGCN</sequence>
<keyword evidence="1" id="KW-0614">Plasmid</keyword>
<gene>
    <name evidence="1" type="ORF">53-3_00040</name>
</gene>
<reference evidence="1" key="1">
    <citation type="submission" date="2016-10" db="EMBL/GenBank/DDBJ databases">
        <authorList>
            <person name="Sun J."/>
        </authorList>
    </citation>
    <scope>NUCLEOTIDE SEQUENCE</scope>
    <source>
        <strain evidence="1">GD53</strain>
        <plasmid evidence="1">pGD53-3</plasmid>
    </source>
</reference>
<accession>A0A1U9XHW5</accession>
<evidence type="ECO:0000313" key="1">
    <source>
        <dbReference type="EMBL" id="AQZ21086.1"/>
    </source>
</evidence>
<dbReference type="AlphaFoldDB" id="A0A1U9XHW5"/>
<protein>
    <submittedName>
        <fullName evidence="1">Uncharacterized protein</fullName>
    </submittedName>
</protein>
<geneLocation type="plasmid" evidence="1">
    <name>pGD53-3</name>
</geneLocation>